<organism evidence="2">
    <name type="scientific">Iridovirus LCIVAC01</name>
    <dbReference type="NCBI Taxonomy" id="2506607"/>
    <lineage>
        <taxon>Viruses</taxon>
        <taxon>Varidnaviria</taxon>
        <taxon>Bamfordvirae</taxon>
        <taxon>Nucleocytoviricota</taxon>
        <taxon>Megaviricetes</taxon>
        <taxon>Pimascovirales</taxon>
        <taxon>Pimascovirales incertae sedis</taxon>
        <taxon>Iridoviridae</taxon>
    </lineage>
</organism>
<reference evidence="2" key="1">
    <citation type="journal article" date="2019" name="MBio">
        <title>Virus Genomes from Deep Sea Sediments Expand the Ocean Megavirome and Support Independent Origins of Viral Gigantism.</title>
        <authorList>
            <person name="Backstrom D."/>
            <person name="Yutin N."/>
            <person name="Jorgensen S.L."/>
            <person name="Dharamshi J."/>
            <person name="Homa F."/>
            <person name="Zaremba-Niedwiedzka K."/>
            <person name="Spang A."/>
            <person name="Wolf Y.I."/>
            <person name="Koonin E.V."/>
            <person name="Ettema T.J."/>
        </authorList>
    </citation>
    <scope>NUCLEOTIDE SEQUENCE</scope>
</reference>
<dbReference type="EMBL" id="MK500311">
    <property type="protein sequence ID" value="QBK85263.1"/>
    <property type="molecule type" value="Genomic_DNA"/>
</dbReference>
<sequence>MSTLDDSSLITFKAISNFVSALGSEFGKRQRSLALYCRLIGKTTLSHEKPIYKHIESFRDFCIANREAIIDRDETKLQNHIIKYSKNVFINMDHIFKLDKDNKDVIWNHILTISALVDPSSKAKEILKKNMEARRRNGESGTEEEFLSTIIDKVEAHVDPSANPMQAVAGIMQSGIFTELIGTMSGGLTDGSLDIGKLMGTVQTMVSSIGNMAGGDSEQSPELNQMTSMMTNLTGMMGDMGVESETAIPKIEEIDDEESAQDSKNED</sequence>
<protein>
    <submittedName>
        <fullName evidence="2">Uncharacterized protein</fullName>
    </submittedName>
</protein>
<accession>A0A481YPN8</accession>
<feature type="region of interest" description="Disordered" evidence="1">
    <location>
        <begin position="245"/>
        <end position="267"/>
    </location>
</feature>
<gene>
    <name evidence="2" type="ORF">LCIVAC01_00720</name>
</gene>
<evidence type="ECO:0000256" key="1">
    <source>
        <dbReference type="SAM" id="MobiDB-lite"/>
    </source>
</evidence>
<evidence type="ECO:0000313" key="2">
    <source>
        <dbReference type="EMBL" id="QBK85263.1"/>
    </source>
</evidence>
<name>A0A481YPN8_9VIRU</name>
<dbReference type="InterPro" id="IPR045409">
    <property type="entry name" value="DUF5891"/>
</dbReference>
<proteinExistence type="predicted"/>
<dbReference type="Pfam" id="PF19241">
    <property type="entry name" value="DUF5891"/>
    <property type="match status" value="1"/>
</dbReference>